<dbReference type="Proteomes" id="UP000826234">
    <property type="component" value="Unassembled WGS sequence"/>
</dbReference>
<reference evidence="2 3" key="1">
    <citation type="journal article" date="2022" name="Gigascience">
        <title>A chromosome-level genome assembly and annotation of the desert horned lizard, Phrynosoma platyrhinos, provides insight into chromosomal rearrangements among reptiles.</title>
        <authorList>
            <person name="Koochekian N."/>
            <person name="Ascanio A."/>
            <person name="Farleigh K."/>
            <person name="Card D.C."/>
            <person name="Schield D.R."/>
            <person name="Castoe T.A."/>
            <person name="Jezkova T."/>
        </authorList>
    </citation>
    <scope>NUCLEOTIDE SEQUENCE [LARGE SCALE GENOMIC DNA]</scope>
    <source>
        <strain evidence="2">NK-2021</strain>
    </source>
</reference>
<dbReference type="PANTHER" id="PTHR10614">
    <property type="entry name" value="INSULIN RECEPTOR SUBSTRATE"/>
    <property type="match status" value="1"/>
</dbReference>
<feature type="compositionally biased region" description="Low complexity" evidence="1">
    <location>
        <begin position="20"/>
        <end position="29"/>
    </location>
</feature>
<feature type="region of interest" description="Disordered" evidence="1">
    <location>
        <begin position="400"/>
        <end position="437"/>
    </location>
</feature>
<feature type="compositionally biased region" description="Low complexity" evidence="1">
    <location>
        <begin position="409"/>
        <end position="424"/>
    </location>
</feature>
<comment type="caution">
    <text evidence="2">The sequence shown here is derived from an EMBL/GenBank/DDBJ whole genome shotgun (WGS) entry which is preliminary data.</text>
</comment>
<keyword evidence="3" id="KW-1185">Reference proteome</keyword>
<sequence length="524" mass="55944">MTSAPYHEDYCDVDIGSGGTSSSNSSHLGHSGGKEEGYMLMAPKTVSVLPVQDGRGDSYLSLSPADVSPPGQVLYPLPYRISSESSSDDSGYMHMWGTGTRLSGESPDGRSANGDYINMTPLLFPPLCRPSPSASCDGFSKQGPGRQSSCFCSPSQAYWSQPNTLGERKNSDQYVLMSSLDGRLNHIPKAERSHTAMPLPMRHSRTEYFLSQQEGSDQLSHQSLGLLLPSMDEPPTLNEPQSPSGEYVNISYSQGPPCDNSAFLLGSNSSGCSSSLNSSYTNTKSDGSQSGAISVGSLEEVLLPEACPSLGQSDKPYVKVGGMQGACFSSPLSEAGDYTEMLFTTATAPPQPISHNPEPVRVSSPVAGLKRLTLSGMETFIFASPPPDPNHGAKVIRADPQGRRRHSSETFSSTTTVTPVSPSFAHNPKRHNSASVENVSLRKNEGLVEEQNSSPMCRETSAGFQQGLNHIAVGALEGDHLANAYKGKHKGTHPLNRSIDGTYTTTDFRTCNLNEASSVKGKFL</sequence>
<evidence type="ECO:0008006" key="4">
    <source>
        <dbReference type="Google" id="ProtNLM"/>
    </source>
</evidence>
<dbReference type="PANTHER" id="PTHR10614:SF7">
    <property type="entry name" value="INSULIN RECEPTOR SUBSTRATE 2"/>
    <property type="match status" value="1"/>
</dbReference>
<feature type="region of interest" description="Disordered" evidence="1">
    <location>
        <begin position="15"/>
        <end position="36"/>
    </location>
</feature>
<evidence type="ECO:0000256" key="1">
    <source>
        <dbReference type="SAM" id="MobiDB-lite"/>
    </source>
</evidence>
<gene>
    <name evidence="2" type="ORF">JD844_023393</name>
</gene>
<proteinExistence type="predicted"/>
<protein>
    <recommendedName>
        <fullName evidence="4">Insulin receptor substrate 2</fullName>
    </recommendedName>
</protein>
<dbReference type="InterPro" id="IPR039011">
    <property type="entry name" value="IRS"/>
</dbReference>
<dbReference type="EMBL" id="JAIPUX010003289">
    <property type="protein sequence ID" value="KAH0621771.1"/>
    <property type="molecule type" value="Genomic_DNA"/>
</dbReference>
<name>A0ABQ7SWS3_PHRPL</name>
<evidence type="ECO:0000313" key="2">
    <source>
        <dbReference type="EMBL" id="KAH0621771.1"/>
    </source>
</evidence>
<evidence type="ECO:0000313" key="3">
    <source>
        <dbReference type="Proteomes" id="UP000826234"/>
    </source>
</evidence>
<accession>A0ABQ7SWS3</accession>
<organism evidence="2 3">
    <name type="scientific">Phrynosoma platyrhinos</name>
    <name type="common">Desert horned lizard</name>
    <dbReference type="NCBI Taxonomy" id="52577"/>
    <lineage>
        <taxon>Eukaryota</taxon>
        <taxon>Metazoa</taxon>
        <taxon>Chordata</taxon>
        <taxon>Craniata</taxon>
        <taxon>Vertebrata</taxon>
        <taxon>Euteleostomi</taxon>
        <taxon>Lepidosauria</taxon>
        <taxon>Squamata</taxon>
        <taxon>Bifurcata</taxon>
        <taxon>Unidentata</taxon>
        <taxon>Episquamata</taxon>
        <taxon>Toxicofera</taxon>
        <taxon>Iguania</taxon>
        <taxon>Phrynosomatidae</taxon>
        <taxon>Phrynosomatinae</taxon>
        <taxon>Phrynosoma</taxon>
    </lineage>
</organism>